<organism evidence="1">
    <name type="scientific">Ralstonia solanacearum CFBP2957</name>
    <dbReference type="NCBI Taxonomy" id="859656"/>
    <lineage>
        <taxon>Bacteria</taxon>
        <taxon>Pseudomonadati</taxon>
        <taxon>Pseudomonadota</taxon>
        <taxon>Betaproteobacteria</taxon>
        <taxon>Burkholderiales</taxon>
        <taxon>Burkholderiaceae</taxon>
        <taxon>Ralstonia</taxon>
        <taxon>Ralstonia solanacearum species complex</taxon>
    </lineage>
</organism>
<dbReference type="AlphaFoldDB" id="D8P3P1"/>
<geneLocation type="plasmid" evidence="1">
    <name>RCFBPv3_mp</name>
</geneLocation>
<name>D8P3P1_RALSL</name>
<gene>
    <name evidence="1" type="ORF">RCFBP_mp20098</name>
</gene>
<accession>D8P3P1</accession>
<reference evidence="1" key="2">
    <citation type="submission" date="2010-02" db="EMBL/GenBank/DDBJ databases">
        <authorList>
            <person name="Genoscope - CEA"/>
        </authorList>
    </citation>
    <scope>NUCLEOTIDE SEQUENCE</scope>
    <source>
        <strain evidence="1">CFBP2957</strain>
        <plasmid evidence="1">RCFBPv3_mp</plasmid>
    </source>
</reference>
<reference evidence="1" key="1">
    <citation type="journal article" date="2010" name="BMC Genomics">
        <title>Genomes of three tomato pathogens within the Ralstonia solanacearum species complex reveal significant evolutionary divergence.</title>
        <authorList>
            <person name="Remenant B."/>
            <person name="Coupat-Goutaland B."/>
            <person name="Guidot A."/>
            <person name="Cellier G."/>
            <person name="Wicker E."/>
            <person name="Allen C."/>
            <person name="Fegan M."/>
            <person name="Pruvost O."/>
            <person name="Elbaz M."/>
            <person name="Calteau A."/>
            <person name="Salvignol G."/>
            <person name="Mornico D."/>
            <person name="Mangenot S."/>
            <person name="Barbe V."/>
            <person name="Medigue C."/>
            <person name="Prior P."/>
        </authorList>
    </citation>
    <scope>NUCLEOTIDE SEQUENCE [LARGE SCALE GENOMIC DNA]</scope>
    <source>
        <strain evidence="1">CFBP2957</strain>
        <plasmid evidence="1">RCFBPv3_mp</plasmid>
    </source>
</reference>
<protein>
    <submittedName>
        <fullName evidence="1">Uncharacterized protein</fullName>
    </submittedName>
</protein>
<keyword evidence="1" id="KW-0614">Plasmid</keyword>
<evidence type="ECO:0000313" key="1">
    <source>
        <dbReference type="EMBL" id="CBJ53527.1"/>
    </source>
</evidence>
<sequence>MSVTDIEVAQASAYTFSPSERRANPARGTTV</sequence>
<proteinExistence type="predicted"/>
<dbReference type="EMBL" id="FP885907">
    <property type="protein sequence ID" value="CBJ53527.1"/>
    <property type="molecule type" value="Genomic_DNA"/>
</dbReference>